<dbReference type="RefSeq" id="XP_002776588.1">
    <property type="nucleotide sequence ID" value="XM_002776542.1"/>
</dbReference>
<feature type="domain" description="Peptidase A1" evidence="1">
    <location>
        <begin position="2"/>
        <end position="52"/>
    </location>
</feature>
<evidence type="ECO:0000313" key="2">
    <source>
        <dbReference type="EMBL" id="EER08404.1"/>
    </source>
</evidence>
<name>C5L4G7_PERM5</name>
<feature type="non-terminal residue" evidence="2">
    <location>
        <position position="79"/>
    </location>
</feature>
<dbReference type="GO" id="GO:0004190">
    <property type="term" value="F:aspartic-type endopeptidase activity"/>
    <property type="evidence" value="ECO:0007669"/>
    <property type="project" value="InterPro"/>
</dbReference>
<dbReference type="InterPro" id="IPR021109">
    <property type="entry name" value="Peptidase_aspartic_dom_sf"/>
</dbReference>
<dbReference type="EMBL" id="GG679081">
    <property type="protein sequence ID" value="EER08404.1"/>
    <property type="molecule type" value="Genomic_DNA"/>
</dbReference>
<evidence type="ECO:0000259" key="1">
    <source>
        <dbReference type="Pfam" id="PF00026"/>
    </source>
</evidence>
<dbReference type="InterPro" id="IPR033121">
    <property type="entry name" value="PEPTIDASE_A1"/>
</dbReference>
<proteinExistence type="predicted"/>
<protein>
    <recommendedName>
        <fullName evidence="1">Peptidase A1 domain-containing protein</fullName>
    </recommendedName>
</protein>
<dbReference type="AlphaFoldDB" id="C5L4G7"/>
<reference evidence="2 3" key="1">
    <citation type="submission" date="2008-07" db="EMBL/GenBank/DDBJ databases">
        <authorList>
            <person name="El-Sayed N."/>
            <person name="Caler E."/>
            <person name="Inman J."/>
            <person name="Amedeo P."/>
            <person name="Hass B."/>
            <person name="Wortman J."/>
        </authorList>
    </citation>
    <scope>NUCLEOTIDE SEQUENCE [LARGE SCALE GENOMIC DNA]</scope>
    <source>
        <strain evidence="3">ATCC 50983 / TXsc</strain>
    </source>
</reference>
<sequence>EWVIPMIDIAVDGRRLHLCNDTCSALVDTGTSLVVGPVHSSIELMGALETDDCRGPNVVQKSASCYSDPACAGVNERCS</sequence>
<accession>C5L4G7</accession>
<dbReference type="InterPro" id="IPR001969">
    <property type="entry name" value="Aspartic_peptidase_AS"/>
</dbReference>
<dbReference type="GO" id="GO:0006508">
    <property type="term" value="P:proteolysis"/>
    <property type="evidence" value="ECO:0007669"/>
    <property type="project" value="InterPro"/>
</dbReference>
<dbReference type="GeneID" id="9041268"/>
<dbReference type="OrthoDB" id="771136at2759"/>
<gene>
    <name evidence="2" type="ORF">Pmar_PMAR000445</name>
</gene>
<dbReference type="Gene3D" id="2.40.70.10">
    <property type="entry name" value="Acid Proteases"/>
    <property type="match status" value="1"/>
</dbReference>
<organism evidence="3">
    <name type="scientific">Perkinsus marinus (strain ATCC 50983 / TXsc)</name>
    <dbReference type="NCBI Taxonomy" id="423536"/>
    <lineage>
        <taxon>Eukaryota</taxon>
        <taxon>Sar</taxon>
        <taxon>Alveolata</taxon>
        <taxon>Perkinsozoa</taxon>
        <taxon>Perkinsea</taxon>
        <taxon>Perkinsida</taxon>
        <taxon>Perkinsidae</taxon>
        <taxon>Perkinsus</taxon>
    </lineage>
</organism>
<evidence type="ECO:0000313" key="3">
    <source>
        <dbReference type="Proteomes" id="UP000007800"/>
    </source>
</evidence>
<dbReference type="SUPFAM" id="SSF50630">
    <property type="entry name" value="Acid proteases"/>
    <property type="match status" value="1"/>
</dbReference>
<feature type="non-terminal residue" evidence="2">
    <location>
        <position position="1"/>
    </location>
</feature>
<dbReference type="PROSITE" id="PS00141">
    <property type="entry name" value="ASP_PROTEASE"/>
    <property type="match status" value="1"/>
</dbReference>
<dbReference type="Pfam" id="PF00026">
    <property type="entry name" value="Asp"/>
    <property type="match status" value="1"/>
</dbReference>
<dbReference type="MEROPS" id="A01.057"/>
<dbReference type="Proteomes" id="UP000007800">
    <property type="component" value="Unassembled WGS sequence"/>
</dbReference>
<keyword evidence="3" id="KW-1185">Reference proteome</keyword>
<dbReference type="InParanoid" id="C5L4G7"/>